<dbReference type="AlphaFoldDB" id="A0A0M1P3N4"/>
<feature type="transmembrane region" description="Helical" evidence="1">
    <location>
        <begin position="74"/>
        <end position="93"/>
    </location>
</feature>
<evidence type="ECO:0000259" key="3">
    <source>
        <dbReference type="PROSITE" id="PS50887"/>
    </source>
</evidence>
<dbReference type="Gene3D" id="3.30.450.20">
    <property type="entry name" value="PAS domain"/>
    <property type="match status" value="1"/>
</dbReference>
<dbReference type="InterPro" id="IPR000700">
    <property type="entry name" value="PAS-assoc_C"/>
</dbReference>
<feature type="transmembrane region" description="Helical" evidence="1">
    <location>
        <begin position="34"/>
        <end position="54"/>
    </location>
</feature>
<dbReference type="PROSITE" id="PS50887">
    <property type="entry name" value="GGDEF"/>
    <property type="match status" value="1"/>
</dbReference>
<feature type="transmembrane region" description="Helical" evidence="1">
    <location>
        <begin position="218"/>
        <end position="236"/>
    </location>
</feature>
<dbReference type="RefSeq" id="WP_054402145.1">
    <property type="nucleotide sequence ID" value="NZ_LIUT01000001.1"/>
</dbReference>
<sequence length="541" mass="61368">MGTPYSATITFIVTAGVLNIILGLYALSGRSRVITVKSFVVFCMLSAIYTFGAALELSSNTIQEIRFWIKFEYWGMPFLPPLNLIIILSYLGMERYLKRKLLIAMFAIPFVTLLLVLTNEWHHFYYRNIVLNIGAAGQRVDILIGPWYIIQGAYTFACMIGGAILLVRSLRRMPSYRFKLVIMLTGLVLPLIGDFLYLCGLTPNGMDPIPVIMTVTSTLYLWALTAKGLFHVVPIARDSLFTSMRDGVLILDLDNRLIDYNPASAAMLPELHPSVIGEPLEALWQHHSSQPIYTMEERTGMEAEDADIQEIRWRLGDQSYNYQIRSSAIRNQGGHEAGRLIVLIDVTEKTRLQEELRQLAYYDGLMRIYNRSHFMNLSYSLLSQAVRDHQPMSFLLYDIDHFKRINDDFGHDFGDQALLHVVELSRSSLRSEDVFARYGGEEFVIALPGLTLLEAEDAAERIRSALLSKPMITSLGPVRVTASFGVVSVGSSYFDKSDARQWEWDIELKRILRSADQSLYEAKRSGRNTIRVSEEEVSPDA</sequence>
<keyword evidence="5" id="KW-1185">Reference proteome</keyword>
<dbReference type="InterPro" id="IPR029787">
    <property type="entry name" value="Nucleotide_cyclase"/>
</dbReference>
<feature type="domain" description="GGDEF" evidence="3">
    <location>
        <begin position="390"/>
        <end position="535"/>
    </location>
</feature>
<dbReference type="InterPro" id="IPR043128">
    <property type="entry name" value="Rev_trsase/Diguanyl_cyclase"/>
</dbReference>
<protein>
    <submittedName>
        <fullName evidence="4">Diguanylate cyclase</fullName>
    </submittedName>
</protein>
<dbReference type="InterPro" id="IPR052163">
    <property type="entry name" value="DGC-Regulatory_Protein"/>
</dbReference>
<dbReference type="FunFam" id="3.30.70.270:FF:000001">
    <property type="entry name" value="Diguanylate cyclase domain protein"/>
    <property type="match status" value="1"/>
</dbReference>
<dbReference type="EMBL" id="LIUT01000001">
    <property type="protein sequence ID" value="KOR89096.1"/>
    <property type="molecule type" value="Genomic_DNA"/>
</dbReference>
<feature type="transmembrane region" description="Helical" evidence="1">
    <location>
        <begin position="6"/>
        <end position="27"/>
    </location>
</feature>
<feature type="domain" description="PAC" evidence="2">
    <location>
        <begin position="304"/>
        <end position="358"/>
    </location>
</feature>
<dbReference type="Pfam" id="PF08448">
    <property type="entry name" value="PAS_4"/>
    <property type="match status" value="1"/>
</dbReference>
<organism evidence="4 5">
    <name type="scientific">Paenibacillus solani</name>
    <dbReference type="NCBI Taxonomy" id="1705565"/>
    <lineage>
        <taxon>Bacteria</taxon>
        <taxon>Bacillati</taxon>
        <taxon>Bacillota</taxon>
        <taxon>Bacilli</taxon>
        <taxon>Bacillales</taxon>
        <taxon>Paenibacillaceae</taxon>
        <taxon>Paenibacillus</taxon>
    </lineage>
</organism>
<dbReference type="CDD" id="cd00130">
    <property type="entry name" value="PAS"/>
    <property type="match status" value="1"/>
</dbReference>
<dbReference type="SMART" id="SM00267">
    <property type="entry name" value="GGDEF"/>
    <property type="match status" value="1"/>
</dbReference>
<dbReference type="SUPFAM" id="SSF55073">
    <property type="entry name" value="Nucleotide cyclase"/>
    <property type="match status" value="1"/>
</dbReference>
<name>A0A0M1P3N4_9BACL</name>
<dbReference type="InterPro" id="IPR035965">
    <property type="entry name" value="PAS-like_dom_sf"/>
</dbReference>
<comment type="caution">
    <text evidence="4">The sequence shown here is derived from an EMBL/GenBank/DDBJ whole genome shotgun (WGS) entry which is preliminary data.</text>
</comment>
<dbReference type="InterPro" id="IPR031621">
    <property type="entry name" value="HisKA_7TM"/>
</dbReference>
<accession>A0A0M1P3N4</accession>
<dbReference type="Gene3D" id="3.30.70.270">
    <property type="match status" value="1"/>
</dbReference>
<dbReference type="OrthoDB" id="9759607at2"/>
<dbReference type="Pfam" id="PF16927">
    <property type="entry name" value="HisKA_7TM"/>
    <property type="match status" value="1"/>
</dbReference>
<dbReference type="InterPro" id="IPR000160">
    <property type="entry name" value="GGDEF_dom"/>
</dbReference>
<dbReference type="PANTHER" id="PTHR46663:SF4">
    <property type="entry name" value="DIGUANYLATE CYCLASE DGCT-RELATED"/>
    <property type="match status" value="1"/>
</dbReference>
<feature type="transmembrane region" description="Helical" evidence="1">
    <location>
        <begin position="147"/>
        <end position="168"/>
    </location>
</feature>
<dbReference type="Pfam" id="PF00990">
    <property type="entry name" value="GGDEF"/>
    <property type="match status" value="1"/>
</dbReference>
<dbReference type="Proteomes" id="UP000036932">
    <property type="component" value="Unassembled WGS sequence"/>
</dbReference>
<evidence type="ECO:0000313" key="5">
    <source>
        <dbReference type="Proteomes" id="UP000036932"/>
    </source>
</evidence>
<gene>
    <name evidence="4" type="ORF">AM231_07910</name>
</gene>
<proteinExistence type="predicted"/>
<dbReference type="PROSITE" id="PS50113">
    <property type="entry name" value="PAC"/>
    <property type="match status" value="1"/>
</dbReference>
<feature type="transmembrane region" description="Helical" evidence="1">
    <location>
        <begin position="100"/>
        <end position="118"/>
    </location>
</feature>
<dbReference type="PANTHER" id="PTHR46663">
    <property type="entry name" value="DIGUANYLATE CYCLASE DGCT-RELATED"/>
    <property type="match status" value="1"/>
</dbReference>
<dbReference type="InterPro" id="IPR013656">
    <property type="entry name" value="PAS_4"/>
</dbReference>
<keyword evidence="1" id="KW-0472">Membrane</keyword>
<dbReference type="SUPFAM" id="SSF55785">
    <property type="entry name" value="PYP-like sensor domain (PAS domain)"/>
    <property type="match status" value="1"/>
</dbReference>
<reference evidence="5" key="1">
    <citation type="submission" date="2015-08" db="EMBL/GenBank/DDBJ databases">
        <title>Genome sequencing project for genomic taxonomy and phylogenomics of Bacillus-like bacteria.</title>
        <authorList>
            <person name="Liu B."/>
            <person name="Wang J."/>
            <person name="Zhu Y."/>
            <person name="Liu G."/>
            <person name="Chen Q."/>
            <person name="Chen Z."/>
            <person name="Lan J."/>
            <person name="Che J."/>
            <person name="Ge C."/>
            <person name="Shi H."/>
            <person name="Pan Z."/>
            <person name="Liu X."/>
        </authorList>
    </citation>
    <scope>NUCLEOTIDE SEQUENCE [LARGE SCALE GENOMIC DNA]</scope>
    <source>
        <strain evidence="5">FJAT-22460</strain>
    </source>
</reference>
<dbReference type="NCBIfam" id="TIGR00254">
    <property type="entry name" value="GGDEF"/>
    <property type="match status" value="1"/>
</dbReference>
<dbReference type="PATRIC" id="fig|1705565.3.peg.3508"/>
<dbReference type="InterPro" id="IPR000014">
    <property type="entry name" value="PAS"/>
</dbReference>
<evidence type="ECO:0000259" key="2">
    <source>
        <dbReference type="PROSITE" id="PS50113"/>
    </source>
</evidence>
<evidence type="ECO:0000256" key="1">
    <source>
        <dbReference type="SAM" id="Phobius"/>
    </source>
</evidence>
<feature type="transmembrane region" description="Helical" evidence="1">
    <location>
        <begin position="180"/>
        <end position="198"/>
    </location>
</feature>
<keyword evidence="1" id="KW-1133">Transmembrane helix</keyword>
<keyword evidence="1" id="KW-0812">Transmembrane</keyword>
<dbReference type="CDD" id="cd01949">
    <property type="entry name" value="GGDEF"/>
    <property type="match status" value="1"/>
</dbReference>
<evidence type="ECO:0000313" key="4">
    <source>
        <dbReference type="EMBL" id="KOR89096.1"/>
    </source>
</evidence>